<accession>A0A7I7RWZ5</accession>
<proteinExistence type="predicted"/>
<geneLocation type="plasmid" evidence="2">
    <name>pjcm18538 dna</name>
</geneLocation>
<sequence length="93" mass="10141">MANTFQPTGQLLTDHRAGRFTGGAEWSPNSVVVPANGGCAARVIATAPHFGPVGRIFVIARRSCDFLQLFAHRWAGVIARQLIEYDSDERAFP</sequence>
<evidence type="ECO:0000313" key="2">
    <source>
        <dbReference type="Proteomes" id="UP000467428"/>
    </source>
</evidence>
<keyword evidence="2" id="KW-1185">Reference proteome</keyword>
<gene>
    <name evidence="1" type="ORF">MARA_26260</name>
</gene>
<evidence type="ECO:0000313" key="1">
    <source>
        <dbReference type="EMBL" id="BBY49158.1"/>
    </source>
</evidence>
<dbReference type="AlphaFoldDB" id="A0A7I7RWZ5"/>
<protein>
    <submittedName>
        <fullName evidence="1">Uncharacterized protein</fullName>
    </submittedName>
</protein>
<reference evidence="1 2" key="1">
    <citation type="journal article" date="2019" name="Emerg. Microbes Infect.">
        <title>Comprehensive subspecies identification of 175 nontuberculous mycobacteria species based on 7547 genomic profiles.</title>
        <authorList>
            <person name="Matsumoto Y."/>
            <person name="Kinjo T."/>
            <person name="Motooka D."/>
            <person name="Nabeya D."/>
            <person name="Jung N."/>
            <person name="Uechi K."/>
            <person name="Horii T."/>
            <person name="Iida T."/>
            <person name="Fujita J."/>
            <person name="Nakamura S."/>
        </authorList>
    </citation>
    <scope>NUCLEOTIDE SEQUENCE [LARGE SCALE GENOMIC DNA]</scope>
    <source>
        <strain evidence="1 2">JCM 18538</strain>
    </source>
</reference>
<dbReference type="EMBL" id="AP022593">
    <property type="protein sequence ID" value="BBY49158.1"/>
    <property type="molecule type" value="Genomic_DNA"/>
</dbReference>
<dbReference type="KEGG" id="marz:MARA_26260"/>
<dbReference type="Proteomes" id="UP000467428">
    <property type="component" value="Chromosome"/>
</dbReference>
<name>A0A7I7RWZ5_9MYCO</name>
<organism evidence="1 2">
    <name type="scientific">Mycolicibacterium arabiense</name>
    <dbReference type="NCBI Taxonomy" id="1286181"/>
    <lineage>
        <taxon>Bacteria</taxon>
        <taxon>Bacillati</taxon>
        <taxon>Actinomycetota</taxon>
        <taxon>Actinomycetes</taxon>
        <taxon>Mycobacteriales</taxon>
        <taxon>Mycobacteriaceae</taxon>
        <taxon>Mycolicibacterium</taxon>
    </lineage>
</organism>
<dbReference type="RefSeq" id="WP_235887512.1">
    <property type="nucleotide sequence ID" value="NZ_AP022593.1"/>
</dbReference>